<evidence type="ECO:0000313" key="3">
    <source>
        <dbReference type="Proteomes" id="UP000295411"/>
    </source>
</evidence>
<dbReference type="SUPFAM" id="SSF52833">
    <property type="entry name" value="Thioredoxin-like"/>
    <property type="match status" value="1"/>
</dbReference>
<comment type="caution">
    <text evidence="2">The sequence shown here is derived from an EMBL/GenBank/DDBJ whole genome shotgun (WGS) entry which is preliminary data.</text>
</comment>
<dbReference type="InterPro" id="IPR012336">
    <property type="entry name" value="Thioredoxin-like_fold"/>
</dbReference>
<dbReference type="Gene3D" id="3.40.30.10">
    <property type="entry name" value="Glutaredoxin"/>
    <property type="match status" value="1"/>
</dbReference>
<feature type="domain" description="Thioredoxin-like fold" evidence="1">
    <location>
        <begin position="82"/>
        <end position="237"/>
    </location>
</feature>
<dbReference type="EMBL" id="SMTK01000002">
    <property type="protein sequence ID" value="TDK27018.1"/>
    <property type="molecule type" value="Genomic_DNA"/>
</dbReference>
<organism evidence="2 3">
    <name type="scientific">Arthrobacter crusticola</name>
    <dbReference type="NCBI Taxonomy" id="2547960"/>
    <lineage>
        <taxon>Bacteria</taxon>
        <taxon>Bacillati</taxon>
        <taxon>Actinomycetota</taxon>
        <taxon>Actinomycetes</taxon>
        <taxon>Micrococcales</taxon>
        <taxon>Micrococcaceae</taxon>
        <taxon>Arthrobacter</taxon>
    </lineage>
</organism>
<keyword evidence="3" id="KW-1185">Reference proteome</keyword>
<evidence type="ECO:0000313" key="2">
    <source>
        <dbReference type="EMBL" id="TDK27018.1"/>
    </source>
</evidence>
<dbReference type="InterPro" id="IPR036249">
    <property type="entry name" value="Thioredoxin-like_sf"/>
</dbReference>
<name>A0A4R5U0F6_9MICC</name>
<reference evidence="2 3" key="1">
    <citation type="submission" date="2019-03" db="EMBL/GenBank/DDBJ databases">
        <title>Arthrobacter sp. nov., an bacterium isolated from biocrust in Mu Us Desert.</title>
        <authorList>
            <person name="Lixiong L."/>
        </authorList>
    </citation>
    <scope>NUCLEOTIDE SEQUENCE [LARGE SCALE GENOMIC DNA]</scope>
    <source>
        <strain evidence="2 3">SLN-3</strain>
    </source>
</reference>
<dbReference type="Proteomes" id="UP000295411">
    <property type="component" value="Unassembled WGS sequence"/>
</dbReference>
<accession>A0A4R5U0F6</accession>
<dbReference type="AlphaFoldDB" id="A0A4R5U0F6"/>
<sequence>MVAAAVVIAVVIALVVAANIRGRVPDVGPAPQHGNDQGGFTLVSTSDLAETEVGEIDVTSLSEEPASGADLPPGVEPAADGAPIPVVAYVDVNCVHCSNFENEYSDDLRRWLNAGDITLEYRNVAYLDRNSRDDYSSRGASALACVADTAPDSYFDFSTALFANFESGELDDGGLADMAAEVGAGDISTCLSEGTFRPWAKYTTEAAQAAGIEGTPTVYVDGEEVPDAVANFGKIVEEKLG</sequence>
<dbReference type="OrthoDB" id="117402at2"/>
<dbReference type="Pfam" id="PF13462">
    <property type="entry name" value="Thioredoxin_4"/>
    <property type="match status" value="1"/>
</dbReference>
<evidence type="ECO:0000259" key="1">
    <source>
        <dbReference type="Pfam" id="PF13462"/>
    </source>
</evidence>
<protein>
    <recommendedName>
        <fullName evidence="1">Thioredoxin-like fold domain-containing protein</fullName>
    </recommendedName>
</protein>
<gene>
    <name evidence="2" type="ORF">E2F48_04005</name>
</gene>
<proteinExistence type="predicted"/>